<feature type="signal peptide" evidence="1">
    <location>
        <begin position="1"/>
        <end position="24"/>
    </location>
</feature>
<name>A0AA96JZP2_9BACT</name>
<evidence type="ECO:0000313" key="2">
    <source>
        <dbReference type="EMBL" id="WNM58859.1"/>
    </source>
</evidence>
<protein>
    <submittedName>
        <fullName evidence="2">TRL-like family protein</fullName>
    </submittedName>
</protein>
<dbReference type="AlphaFoldDB" id="A0AA96JZP2"/>
<dbReference type="InterPro" id="IPR025113">
    <property type="entry name" value="TRL-like"/>
</dbReference>
<dbReference type="KEGG" id="nall:PP769_03570"/>
<dbReference type="Pfam" id="PF13146">
    <property type="entry name" value="TRL"/>
    <property type="match status" value="1"/>
</dbReference>
<gene>
    <name evidence="2" type="ORF">PP769_03570</name>
</gene>
<feature type="chain" id="PRO_5041715194" evidence="1">
    <location>
        <begin position="25"/>
        <end position="105"/>
    </location>
</feature>
<accession>A0AA96JZP2</accession>
<evidence type="ECO:0000313" key="3">
    <source>
        <dbReference type="Proteomes" id="UP001302719"/>
    </source>
</evidence>
<keyword evidence="1" id="KW-0732">Signal</keyword>
<evidence type="ECO:0000256" key="1">
    <source>
        <dbReference type="SAM" id="SignalP"/>
    </source>
</evidence>
<proteinExistence type="predicted"/>
<dbReference type="EMBL" id="CP116967">
    <property type="protein sequence ID" value="WNM58859.1"/>
    <property type="molecule type" value="Genomic_DNA"/>
</dbReference>
<sequence length="105" mass="10773">MKNLLMAGFLGFCLLNLSGCMGVASPVAGWAYTEAKFGNQVTDGPAGTKTGTACATSILAMVATGDASQEKAMANGGITQITYVDHSAKNILGIWGEWCTIVHGS</sequence>
<keyword evidence="3" id="KW-1185">Reference proteome</keyword>
<dbReference type="Proteomes" id="UP001302719">
    <property type="component" value="Chromosome"/>
</dbReference>
<organism evidence="2 3">
    <name type="scientific">Candidatus Nitrospira allomarina</name>
    <dbReference type="NCBI Taxonomy" id="3020900"/>
    <lineage>
        <taxon>Bacteria</taxon>
        <taxon>Pseudomonadati</taxon>
        <taxon>Nitrospirota</taxon>
        <taxon>Nitrospiria</taxon>
        <taxon>Nitrospirales</taxon>
        <taxon>Nitrospiraceae</taxon>
        <taxon>Nitrospira</taxon>
    </lineage>
</organism>
<reference evidence="2 3" key="1">
    <citation type="submission" date="2023-01" db="EMBL/GenBank/DDBJ databases">
        <title>Cultivation and genomic characterization of new, ubiquitous marine nitrite-oxidizing bacteria from the Nitrospirales.</title>
        <authorList>
            <person name="Mueller A.J."/>
            <person name="Daebeler A."/>
            <person name="Herbold C.W."/>
            <person name="Kirkegaard R.H."/>
            <person name="Daims H."/>
        </authorList>
    </citation>
    <scope>NUCLEOTIDE SEQUENCE [LARGE SCALE GENOMIC DNA]</scope>
    <source>
        <strain evidence="2 3">VA</strain>
    </source>
</reference>
<dbReference type="RefSeq" id="WP_312645285.1">
    <property type="nucleotide sequence ID" value="NZ_CP116967.1"/>
</dbReference>